<dbReference type="InterPro" id="IPR007219">
    <property type="entry name" value="XnlR_reg_dom"/>
</dbReference>
<dbReference type="CDD" id="cd12148">
    <property type="entry name" value="fungal_TF_MHR"/>
    <property type="match status" value="1"/>
</dbReference>
<gene>
    <name evidence="5" type="ORF">MKK02DRAFT_9426</name>
</gene>
<dbReference type="GO" id="GO:0008270">
    <property type="term" value="F:zinc ion binding"/>
    <property type="evidence" value="ECO:0007669"/>
    <property type="project" value="InterPro"/>
</dbReference>
<dbReference type="Pfam" id="PF04082">
    <property type="entry name" value="Fungal_trans"/>
    <property type="match status" value="1"/>
</dbReference>
<dbReference type="PANTHER" id="PTHR31001:SF56">
    <property type="entry name" value="ZN(2)-C6 FUNGAL-TYPE DOMAIN-CONTAINING PROTEIN"/>
    <property type="match status" value="1"/>
</dbReference>
<dbReference type="GO" id="GO:0003677">
    <property type="term" value="F:DNA binding"/>
    <property type="evidence" value="ECO:0007669"/>
    <property type="project" value="InterPro"/>
</dbReference>
<feature type="domain" description="Xylanolytic transcriptional activator regulatory" evidence="4">
    <location>
        <begin position="298"/>
        <end position="371"/>
    </location>
</feature>
<evidence type="ECO:0000313" key="5">
    <source>
        <dbReference type="EMBL" id="KAI9636195.1"/>
    </source>
</evidence>
<dbReference type="GO" id="GO:0005634">
    <property type="term" value="C:nucleus"/>
    <property type="evidence" value="ECO:0007669"/>
    <property type="project" value="UniProtKB-SubCell"/>
</dbReference>
<keyword evidence="2" id="KW-0539">Nucleus</keyword>
<feature type="region of interest" description="Disordered" evidence="3">
    <location>
        <begin position="66"/>
        <end position="88"/>
    </location>
</feature>
<dbReference type="Proteomes" id="UP001164286">
    <property type="component" value="Unassembled WGS sequence"/>
</dbReference>
<dbReference type="PANTHER" id="PTHR31001">
    <property type="entry name" value="UNCHARACTERIZED TRANSCRIPTIONAL REGULATORY PROTEIN"/>
    <property type="match status" value="1"/>
</dbReference>
<dbReference type="SMART" id="SM00906">
    <property type="entry name" value="Fungal_trans"/>
    <property type="match status" value="1"/>
</dbReference>
<evidence type="ECO:0000256" key="3">
    <source>
        <dbReference type="SAM" id="MobiDB-lite"/>
    </source>
</evidence>
<organism evidence="5 6">
    <name type="scientific">Dioszegia hungarica</name>
    <dbReference type="NCBI Taxonomy" id="4972"/>
    <lineage>
        <taxon>Eukaryota</taxon>
        <taxon>Fungi</taxon>
        <taxon>Dikarya</taxon>
        <taxon>Basidiomycota</taxon>
        <taxon>Agaricomycotina</taxon>
        <taxon>Tremellomycetes</taxon>
        <taxon>Tremellales</taxon>
        <taxon>Bulleribasidiaceae</taxon>
        <taxon>Dioszegia</taxon>
    </lineage>
</organism>
<feature type="non-terminal residue" evidence="5">
    <location>
        <position position="1"/>
    </location>
</feature>
<proteinExistence type="predicted"/>
<dbReference type="GO" id="GO:0006351">
    <property type="term" value="P:DNA-templated transcription"/>
    <property type="evidence" value="ECO:0007669"/>
    <property type="project" value="InterPro"/>
</dbReference>
<keyword evidence="6" id="KW-1185">Reference proteome</keyword>
<comment type="subcellular location">
    <subcellularLocation>
        <location evidence="1">Nucleus</location>
    </subcellularLocation>
</comment>
<dbReference type="EMBL" id="JAKWFO010000005">
    <property type="protein sequence ID" value="KAI9636195.1"/>
    <property type="molecule type" value="Genomic_DNA"/>
</dbReference>
<dbReference type="AlphaFoldDB" id="A0AA38LUT5"/>
<feature type="non-terminal residue" evidence="5">
    <location>
        <position position="583"/>
    </location>
</feature>
<sequence>GEKRGCGQICPVGIIRTGKGGKRLILAETEELHQRISTLELALAASQARHSTQPHPLLEDAYLFSPRDPARPRASASGHAEAGDEEDVVDSAFGTLTIGRSGESRFVGSFAGSEYLRTDHLPDDSNSGLATPPPTAALNSSFDLRLHTARTGPIAPGLRIGGYADGRDVDIVQLRQELPDWEKKGRELVQNCWENVSWMHPIVPQNVFDTQYLQLAYDTQRAIHPHQLAVVYLVMALGVMFDLHRPAFDNRAAELFALGQSCLSAIGFEHATPSTVRALLLCGTYLLNDKHGSGAEIYWPVLGTAIKVAYSLGLHRDGSVFGLSVEETEERRLIWWELITSDRLLATAFARPAGIASRTTDTKMPSVSGAEGDDYQRTRFRIAELMEKINNVQTQLAAVPHTLIKALDAELVEFKKSIPDSLLPSTPIPSLPMDSTISPQLVYHRLTIRLLLAQCRLLLNRPFFARALSENHEDPSFCKHGEPFCALFGAALEIVQVVQQMVVYHPSLVARWWVYWFHAFSSACCFAAIAIRAPKSAFAAPAFDGLTTVLDLATAAPPGCRAKKGLAVLLRLRARAQDSMRKA</sequence>
<dbReference type="InterPro" id="IPR050613">
    <property type="entry name" value="Sec_Metabolite_Reg"/>
</dbReference>
<evidence type="ECO:0000259" key="4">
    <source>
        <dbReference type="SMART" id="SM00906"/>
    </source>
</evidence>
<reference evidence="5" key="1">
    <citation type="journal article" date="2022" name="G3 (Bethesda)">
        <title>High quality genome of the basidiomycete yeast Dioszegia hungarica PDD-24b-2 isolated from cloud water.</title>
        <authorList>
            <person name="Jarrige D."/>
            <person name="Haridas S."/>
            <person name="Bleykasten-Grosshans C."/>
            <person name="Joly M."/>
            <person name="Nadalig T."/>
            <person name="Sancelme M."/>
            <person name="Vuilleumier S."/>
            <person name="Grigoriev I.V."/>
            <person name="Amato P."/>
            <person name="Bringel F."/>
        </authorList>
    </citation>
    <scope>NUCLEOTIDE SEQUENCE</scope>
    <source>
        <strain evidence="5">PDD-24b-2</strain>
    </source>
</reference>
<evidence type="ECO:0000256" key="2">
    <source>
        <dbReference type="ARBA" id="ARBA00023242"/>
    </source>
</evidence>
<evidence type="ECO:0000313" key="6">
    <source>
        <dbReference type="Proteomes" id="UP001164286"/>
    </source>
</evidence>
<comment type="caution">
    <text evidence="5">The sequence shown here is derived from an EMBL/GenBank/DDBJ whole genome shotgun (WGS) entry which is preliminary data.</text>
</comment>
<evidence type="ECO:0000256" key="1">
    <source>
        <dbReference type="ARBA" id="ARBA00004123"/>
    </source>
</evidence>
<dbReference type="RefSeq" id="XP_052945972.1">
    <property type="nucleotide sequence ID" value="XM_053093710.1"/>
</dbReference>
<protein>
    <submittedName>
        <fullName evidence="5">Fungal-specific transcription factor domain-containing protein</fullName>
    </submittedName>
</protein>
<accession>A0AA38LUT5</accession>
<name>A0AA38LUT5_9TREE</name>
<dbReference type="GeneID" id="77732915"/>